<organism evidence="3 4">
    <name type="scientific">Ogataea haglerorum</name>
    <dbReference type="NCBI Taxonomy" id="1937702"/>
    <lineage>
        <taxon>Eukaryota</taxon>
        <taxon>Fungi</taxon>
        <taxon>Dikarya</taxon>
        <taxon>Ascomycota</taxon>
        <taxon>Saccharomycotina</taxon>
        <taxon>Pichiomycetes</taxon>
        <taxon>Pichiales</taxon>
        <taxon>Pichiaceae</taxon>
        <taxon>Ogataea</taxon>
    </lineage>
</organism>
<keyword evidence="2" id="KW-1133">Transmembrane helix</keyword>
<name>A0AAN6I0T3_9ASCO</name>
<accession>A0AAN6I0T3</accession>
<gene>
    <name evidence="3" type="ORF">KL933_002838</name>
</gene>
<dbReference type="EMBL" id="JAHLUH010000007">
    <property type="protein sequence ID" value="KAG7727129.1"/>
    <property type="molecule type" value="Genomic_DNA"/>
</dbReference>
<feature type="compositionally biased region" description="Polar residues" evidence="1">
    <location>
        <begin position="49"/>
        <end position="59"/>
    </location>
</feature>
<evidence type="ECO:0000256" key="2">
    <source>
        <dbReference type="SAM" id="Phobius"/>
    </source>
</evidence>
<reference evidence="3" key="1">
    <citation type="journal article" date="2021" name="G3 (Bethesda)">
        <title>Genomic diversity, chromosomal rearrangements, and interspecies hybridization in the ogataea polymorpha species complex.</title>
        <authorList>
            <person name="Hanson S.J."/>
            <person name="Cinneide E.O."/>
            <person name="Salzberg L.I."/>
            <person name="Wolfe K.H."/>
            <person name="McGowan J."/>
            <person name="Fitzpatrick D.A."/>
            <person name="Matlin K."/>
        </authorList>
    </citation>
    <scope>NUCLEOTIDE SEQUENCE</scope>
    <source>
        <strain evidence="3">83-405-1</strain>
    </source>
</reference>
<evidence type="ECO:0000313" key="4">
    <source>
        <dbReference type="Proteomes" id="UP000738402"/>
    </source>
</evidence>
<dbReference type="Proteomes" id="UP000738402">
    <property type="component" value="Unassembled WGS sequence"/>
</dbReference>
<evidence type="ECO:0000313" key="3">
    <source>
        <dbReference type="EMBL" id="KAG7727129.1"/>
    </source>
</evidence>
<protein>
    <submittedName>
        <fullName evidence="3">Uncharacterized protein</fullName>
    </submittedName>
</protein>
<dbReference type="AlphaFoldDB" id="A0AAN6I0T3"/>
<evidence type="ECO:0000256" key="1">
    <source>
        <dbReference type="SAM" id="MobiDB-lite"/>
    </source>
</evidence>
<keyword evidence="2" id="KW-0812">Transmembrane</keyword>
<keyword evidence="2" id="KW-0472">Membrane</keyword>
<comment type="caution">
    <text evidence="3">The sequence shown here is derived from an EMBL/GenBank/DDBJ whole genome shotgun (WGS) entry which is preliminary data.</text>
</comment>
<feature type="region of interest" description="Disordered" evidence="1">
    <location>
        <begin position="1"/>
        <end position="109"/>
    </location>
</feature>
<feature type="transmembrane region" description="Helical" evidence="2">
    <location>
        <begin position="376"/>
        <end position="400"/>
    </location>
</feature>
<proteinExistence type="predicted"/>
<sequence>MEAGSGTQRHAGDANIPHPEQRGLPQVQQDMRKHQKNRTQARPSAAQRPVQNQARTAASRQAVRNGRSGDEEQDIGPGKQGHRQLVLQKADRSSDVPVQDGPDDLGRSQVCGAGPCASWARRDHRPGVSGHEKHGGLLAVDGQLQDQAQRAQVQEQDRRFRPELSCTLRRSFTAQTKLGSQQSGSIPQEPTQIGKFASSNGPDQALAEELLIGFDSYENDHVNVFLNTYTLEDDDEFPKQRPDVFGRLEIMVKKYDGDRTLSNIVHQELIYNLSSADNLPQSDCGWFRSNSRSVDYVQMEPVQINNKVYDYRGGQLVNVRLLYFQLVHFGVETAFVGRKFLAVVKYLDDEIFLVSDMEPGCDESKGWTRFVQHNEYWIISLLSVLFLVLSLIAVYLLVLFKSMLAERARREGHDWAGDEKERLIREFFRR</sequence>